<feature type="domain" description="Histidine kinase" evidence="15">
    <location>
        <begin position="240"/>
        <end position="445"/>
    </location>
</feature>
<dbReference type="RefSeq" id="WP_022348049.1">
    <property type="nucleotide sequence ID" value="NZ_JGCY01000294.1"/>
</dbReference>
<keyword evidence="4" id="KW-1003">Cell membrane</keyword>
<organism evidence="17 18">
    <name type="scientific">Bacteroides fragilis str. 3988T(B)14</name>
    <dbReference type="NCBI Taxonomy" id="1339315"/>
    <lineage>
        <taxon>Bacteria</taxon>
        <taxon>Pseudomonadati</taxon>
        <taxon>Bacteroidota</taxon>
        <taxon>Bacteroidia</taxon>
        <taxon>Bacteroidales</taxon>
        <taxon>Bacteroidaceae</taxon>
        <taxon>Bacteroides</taxon>
    </lineage>
</organism>
<evidence type="ECO:0000256" key="1">
    <source>
        <dbReference type="ARBA" id="ARBA00000085"/>
    </source>
</evidence>
<name>A0A015SVN5_BACFG</name>
<keyword evidence="12" id="KW-0902">Two-component regulatory system</keyword>
<evidence type="ECO:0000313" key="18">
    <source>
        <dbReference type="Proteomes" id="UP000020529"/>
    </source>
</evidence>
<dbReference type="Pfam" id="PF00512">
    <property type="entry name" value="HisKA"/>
    <property type="match status" value="1"/>
</dbReference>
<dbReference type="FunFam" id="1.10.287.130:FF:000001">
    <property type="entry name" value="Two-component sensor histidine kinase"/>
    <property type="match status" value="1"/>
</dbReference>
<evidence type="ECO:0000256" key="7">
    <source>
        <dbReference type="ARBA" id="ARBA00022692"/>
    </source>
</evidence>
<dbReference type="InterPro" id="IPR050398">
    <property type="entry name" value="HssS/ArlS-like"/>
</dbReference>
<dbReference type="Proteomes" id="UP000020529">
    <property type="component" value="Unassembled WGS sequence"/>
</dbReference>
<comment type="caution">
    <text evidence="17">The sequence shown here is derived from an EMBL/GenBank/DDBJ whole genome shotgun (WGS) entry which is preliminary data.</text>
</comment>
<accession>A0A015SVN5</accession>
<dbReference type="GO" id="GO:0000155">
    <property type="term" value="F:phosphorelay sensor kinase activity"/>
    <property type="evidence" value="ECO:0007669"/>
    <property type="project" value="InterPro"/>
</dbReference>
<keyword evidence="11 14" id="KW-1133">Transmembrane helix</keyword>
<dbReference type="Pfam" id="PF00672">
    <property type="entry name" value="HAMP"/>
    <property type="match status" value="1"/>
</dbReference>
<dbReference type="EC" id="2.7.13.3" evidence="3"/>
<dbReference type="SMART" id="SM00388">
    <property type="entry name" value="HisKA"/>
    <property type="match status" value="1"/>
</dbReference>
<dbReference type="InterPro" id="IPR036097">
    <property type="entry name" value="HisK_dim/P_sf"/>
</dbReference>
<evidence type="ECO:0000256" key="11">
    <source>
        <dbReference type="ARBA" id="ARBA00022989"/>
    </source>
</evidence>
<evidence type="ECO:0000256" key="14">
    <source>
        <dbReference type="SAM" id="Phobius"/>
    </source>
</evidence>
<feature type="transmembrane region" description="Helical" evidence="14">
    <location>
        <begin position="155"/>
        <end position="177"/>
    </location>
</feature>
<evidence type="ECO:0000256" key="6">
    <source>
        <dbReference type="ARBA" id="ARBA00022679"/>
    </source>
</evidence>
<evidence type="ECO:0000256" key="4">
    <source>
        <dbReference type="ARBA" id="ARBA00022475"/>
    </source>
</evidence>
<keyword evidence="9" id="KW-0418">Kinase</keyword>
<dbReference type="InterPro" id="IPR005467">
    <property type="entry name" value="His_kinase_dom"/>
</dbReference>
<dbReference type="CDD" id="cd06225">
    <property type="entry name" value="HAMP"/>
    <property type="match status" value="1"/>
</dbReference>
<keyword evidence="7 14" id="KW-0812">Transmembrane</keyword>
<dbReference type="GO" id="GO:0005524">
    <property type="term" value="F:ATP binding"/>
    <property type="evidence" value="ECO:0007669"/>
    <property type="project" value="UniProtKB-KW"/>
</dbReference>
<dbReference type="GO" id="GO:0005886">
    <property type="term" value="C:plasma membrane"/>
    <property type="evidence" value="ECO:0007669"/>
    <property type="project" value="UniProtKB-SubCell"/>
</dbReference>
<evidence type="ECO:0000256" key="3">
    <source>
        <dbReference type="ARBA" id="ARBA00012438"/>
    </source>
</evidence>
<dbReference type="SUPFAM" id="SSF55874">
    <property type="entry name" value="ATPase domain of HSP90 chaperone/DNA topoisomerase II/histidine kinase"/>
    <property type="match status" value="1"/>
</dbReference>
<dbReference type="Gene3D" id="1.10.287.130">
    <property type="match status" value="1"/>
</dbReference>
<proteinExistence type="predicted"/>
<evidence type="ECO:0000256" key="10">
    <source>
        <dbReference type="ARBA" id="ARBA00022840"/>
    </source>
</evidence>
<dbReference type="PATRIC" id="fig|1339315.3.peg.2627"/>
<dbReference type="InterPro" id="IPR004358">
    <property type="entry name" value="Sig_transdc_His_kin-like_C"/>
</dbReference>
<keyword evidence="6" id="KW-0808">Transferase</keyword>
<evidence type="ECO:0000259" key="16">
    <source>
        <dbReference type="PROSITE" id="PS50885"/>
    </source>
</evidence>
<dbReference type="PANTHER" id="PTHR45528:SF1">
    <property type="entry name" value="SENSOR HISTIDINE KINASE CPXA"/>
    <property type="match status" value="1"/>
</dbReference>
<keyword evidence="8" id="KW-0547">Nucleotide-binding</keyword>
<evidence type="ECO:0000256" key="8">
    <source>
        <dbReference type="ARBA" id="ARBA00022741"/>
    </source>
</evidence>
<dbReference type="SUPFAM" id="SSF47384">
    <property type="entry name" value="Homodimeric domain of signal transducing histidine kinase"/>
    <property type="match status" value="1"/>
</dbReference>
<keyword evidence="5" id="KW-0597">Phosphoprotein</keyword>
<protein>
    <recommendedName>
        <fullName evidence="3">histidine kinase</fullName>
        <ecNumber evidence="3">2.7.13.3</ecNumber>
    </recommendedName>
</protein>
<dbReference type="InterPro" id="IPR003661">
    <property type="entry name" value="HisK_dim/P_dom"/>
</dbReference>
<dbReference type="PROSITE" id="PS50885">
    <property type="entry name" value="HAMP"/>
    <property type="match status" value="1"/>
</dbReference>
<dbReference type="SMART" id="SM00304">
    <property type="entry name" value="HAMP"/>
    <property type="match status" value="1"/>
</dbReference>
<feature type="domain" description="HAMP" evidence="16">
    <location>
        <begin position="179"/>
        <end position="232"/>
    </location>
</feature>
<gene>
    <name evidence="17" type="ORF">M124_1871</name>
</gene>
<keyword evidence="13 14" id="KW-0472">Membrane</keyword>
<dbReference type="CDD" id="cd00075">
    <property type="entry name" value="HATPase"/>
    <property type="match status" value="1"/>
</dbReference>
<dbReference type="PANTHER" id="PTHR45528">
    <property type="entry name" value="SENSOR HISTIDINE KINASE CPXA"/>
    <property type="match status" value="1"/>
</dbReference>
<sequence length="445" mass="50955">MKIGRKIALFYTLVTVLTTMAVIGVFYLFSSRYIDGLYRSYLREKAFLTAQKHWERDEVDEQSYQTIQRKYDELLPEAKEILLDMDSDAVVRDTLNKYLSAGQQKQLLESKEMSSVSFVYQDMLGAALYYPDNEGNFIVIIMSHNSYGVKIQEHLLLLSAFLVLCSSVLIFFIGQLYSTRILIPLQHVLLQLKQIRGNSLNRRLKTTGNKDELDHLIETLNSMLDRIDTAFRAEKSFVSHASHELNNPITAIQGECEISLLKERSTDEYIEALRRIAGESKRLSNLIRHLLFLSRQEEDIRKNNVEEIRLADLLEEAGAANSRIRLQYPEDAARYAVVSASPYLFKIALQNVIDNACKYSQGEVLIRLYKEDERWGIAVKDFGIGIPADEMELIFQSFYRGSNTREYAGQGIGLSLSMKIFSVYRGKVSIRSEEGKGTEVRVVFA</sequence>
<dbReference type="SMART" id="SM00387">
    <property type="entry name" value="HATPase_c"/>
    <property type="match status" value="1"/>
</dbReference>
<keyword evidence="10" id="KW-0067">ATP-binding</keyword>
<dbReference type="EMBL" id="JGCY01000294">
    <property type="protein sequence ID" value="EXY74332.1"/>
    <property type="molecule type" value="Genomic_DNA"/>
</dbReference>
<reference evidence="17 18" key="1">
    <citation type="submission" date="2014-02" db="EMBL/GenBank/DDBJ databases">
        <authorList>
            <person name="Sears C."/>
            <person name="Carroll K."/>
            <person name="Sack B.R."/>
            <person name="Qadri F."/>
            <person name="Myers L.L."/>
            <person name="Chung G.-T."/>
            <person name="Escheverria P."/>
            <person name="Fraser C.M."/>
            <person name="Sadzewicz L."/>
            <person name="Shefchek K.A."/>
            <person name="Tallon L."/>
            <person name="Das S.P."/>
            <person name="Daugherty S."/>
            <person name="Mongodin E.F."/>
        </authorList>
    </citation>
    <scope>NUCLEOTIDE SEQUENCE [LARGE SCALE GENOMIC DNA]</scope>
    <source>
        <strain evidence="18">3988T(B)14</strain>
    </source>
</reference>
<comment type="subcellular location">
    <subcellularLocation>
        <location evidence="2">Cell membrane</location>
        <topology evidence="2">Multi-pass membrane protein</topology>
    </subcellularLocation>
</comment>
<dbReference type="CDD" id="cd00082">
    <property type="entry name" value="HisKA"/>
    <property type="match status" value="1"/>
</dbReference>
<comment type="catalytic activity">
    <reaction evidence="1">
        <text>ATP + protein L-histidine = ADP + protein N-phospho-L-histidine.</text>
        <dbReference type="EC" id="2.7.13.3"/>
    </reaction>
</comment>
<evidence type="ECO:0000256" key="13">
    <source>
        <dbReference type="ARBA" id="ARBA00023136"/>
    </source>
</evidence>
<dbReference type="SUPFAM" id="SSF158472">
    <property type="entry name" value="HAMP domain-like"/>
    <property type="match status" value="1"/>
</dbReference>
<dbReference type="InterPro" id="IPR036890">
    <property type="entry name" value="HATPase_C_sf"/>
</dbReference>
<evidence type="ECO:0000313" key="17">
    <source>
        <dbReference type="EMBL" id="EXY74332.1"/>
    </source>
</evidence>
<evidence type="ECO:0000256" key="2">
    <source>
        <dbReference type="ARBA" id="ARBA00004651"/>
    </source>
</evidence>
<dbReference type="Gene3D" id="6.10.340.10">
    <property type="match status" value="1"/>
</dbReference>
<evidence type="ECO:0000256" key="12">
    <source>
        <dbReference type="ARBA" id="ARBA00023012"/>
    </source>
</evidence>
<dbReference type="Pfam" id="PF02518">
    <property type="entry name" value="HATPase_c"/>
    <property type="match status" value="1"/>
</dbReference>
<dbReference type="AlphaFoldDB" id="A0A015SVN5"/>
<dbReference type="PROSITE" id="PS50109">
    <property type="entry name" value="HIS_KIN"/>
    <property type="match status" value="1"/>
</dbReference>
<dbReference type="InterPro" id="IPR003594">
    <property type="entry name" value="HATPase_dom"/>
</dbReference>
<dbReference type="InterPro" id="IPR003660">
    <property type="entry name" value="HAMP_dom"/>
</dbReference>
<evidence type="ECO:0000256" key="9">
    <source>
        <dbReference type="ARBA" id="ARBA00022777"/>
    </source>
</evidence>
<dbReference type="Gene3D" id="3.30.565.10">
    <property type="entry name" value="Histidine kinase-like ATPase, C-terminal domain"/>
    <property type="match status" value="1"/>
</dbReference>
<dbReference type="PRINTS" id="PR00344">
    <property type="entry name" value="BCTRLSENSOR"/>
</dbReference>
<evidence type="ECO:0000256" key="5">
    <source>
        <dbReference type="ARBA" id="ARBA00022553"/>
    </source>
</evidence>
<feature type="transmembrane region" description="Helical" evidence="14">
    <location>
        <begin position="7"/>
        <end position="29"/>
    </location>
</feature>
<evidence type="ECO:0000259" key="15">
    <source>
        <dbReference type="PROSITE" id="PS50109"/>
    </source>
</evidence>